<dbReference type="SUPFAM" id="SSF51735">
    <property type="entry name" value="NAD(P)-binding Rossmann-fold domains"/>
    <property type="match status" value="1"/>
</dbReference>
<dbReference type="InterPro" id="IPR041121">
    <property type="entry name" value="SDH_C"/>
</dbReference>
<comment type="caution">
    <text evidence="8">Lacks conserved residue(s) required for the propagation of feature annotation.</text>
</comment>
<dbReference type="Proteomes" id="UP000321201">
    <property type="component" value="Unassembled WGS sequence"/>
</dbReference>
<evidence type="ECO:0000256" key="5">
    <source>
        <dbReference type="ARBA" id="ARBA00023002"/>
    </source>
</evidence>
<reference evidence="12 13" key="1">
    <citation type="submission" date="2019-08" db="EMBL/GenBank/DDBJ databases">
        <title>Pelomicrobium methylotrophicum gen. nov., sp. nov. a moderately thermophilic, facultatively anaerobic, lithoautotrophic and methylotrophic bacterium isolated from a terrestrial mud volcano.</title>
        <authorList>
            <person name="Slobodkina G.B."/>
            <person name="Merkel A.Y."/>
            <person name="Slobodkin A.I."/>
        </authorList>
    </citation>
    <scope>NUCLEOTIDE SEQUENCE [LARGE SCALE GENOMIC DNA]</scope>
    <source>
        <strain evidence="12 13">SM250</strain>
    </source>
</reference>
<dbReference type="GO" id="GO:0050661">
    <property type="term" value="F:NADP binding"/>
    <property type="evidence" value="ECO:0007669"/>
    <property type="project" value="InterPro"/>
</dbReference>
<dbReference type="NCBIfam" id="TIGR00507">
    <property type="entry name" value="aroE"/>
    <property type="match status" value="1"/>
</dbReference>
<feature type="binding site" evidence="8">
    <location>
        <position position="219"/>
    </location>
    <ligand>
        <name>shikimate</name>
        <dbReference type="ChEBI" id="CHEBI:36208"/>
    </ligand>
</feature>
<dbReference type="InterPro" id="IPR013708">
    <property type="entry name" value="Shikimate_DH-bd_N"/>
</dbReference>
<evidence type="ECO:0000256" key="4">
    <source>
        <dbReference type="ARBA" id="ARBA00022857"/>
    </source>
</evidence>
<feature type="domain" description="SDH C-terminal" evidence="11">
    <location>
        <begin position="241"/>
        <end position="269"/>
    </location>
</feature>
<dbReference type="AlphaFoldDB" id="A0A5C7EZY3"/>
<evidence type="ECO:0000259" key="9">
    <source>
        <dbReference type="Pfam" id="PF01488"/>
    </source>
</evidence>
<dbReference type="FunCoup" id="A0A5C7EZY3">
    <property type="interactions" value="158"/>
</dbReference>
<sequence>MPDRYAVIGNPVAHSRSPWIHAEFARQTKQDLTYEAILAPLDGFARAVDAFREAGGKGMNVTLPFKQEAFDLSGVRTPRAEQAGAVNTLTFEGQRILGDNTDGIGLIRDLEENLEFTLDGRRVLLLGAGGAARGVLLPLLSRGVGRLVIANRTVSRAEALAGIARAAGFEAVAARGYGALSGEAFDLVINSTSVSLAGGLPPLPPGVFAPGALAYEMAYGMGTTPFLRFARENGAARIADGLGMLVEQAAESFQVWRGIRPATQPVIRKLAAELPPLD</sequence>
<keyword evidence="3 8" id="KW-0028">Amino-acid biosynthesis</keyword>
<comment type="function">
    <text evidence="8">Involved in the biosynthesis of the chorismate, which leads to the biosynthesis of aromatic amino acids. Catalyzes the reversible NADPH linked reduction of 3-dehydroshikimate (DHSA) to yield shikimate (SA).</text>
</comment>
<feature type="binding site" evidence="8">
    <location>
        <begin position="127"/>
        <end position="131"/>
    </location>
    <ligand>
        <name>NADP(+)</name>
        <dbReference type="ChEBI" id="CHEBI:58349"/>
    </ligand>
</feature>
<dbReference type="GO" id="GO:0009073">
    <property type="term" value="P:aromatic amino acid family biosynthetic process"/>
    <property type="evidence" value="ECO:0007669"/>
    <property type="project" value="UniProtKB-KW"/>
</dbReference>
<keyword evidence="13" id="KW-1185">Reference proteome</keyword>
<dbReference type="PANTHER" id="PTHR21089">
    <property type="entry name" value="SHIKIMATE DEHYDROGENASE"/>
    <property type="match status" value="1"/>
</dbReference>
<feature type="binding site" evidence="8">
    <location>
        <position position="217"/>
    </location>
    <ligand>
        <name>NADP(+)</name>
        <dbReference type="ChEBI" id="CHEBI:58349"/>
    </ligand>
</feature>
<keyword evidence="5 8" id="KW-0560">Oxidoreductase</keyword>
<comment type="caution">
    <text evidence="12">The sequence shown here is derived from an EMBL/GenBank/DDBJ whole genome shotgun (WGS) entry which is preliminary data.</text>
</comment>
<dbReference type="InterPro" id="IPR036291">
    <property type="entry name" value="NAD(P)-bd_dom_sf"/>
</dbReference>
<evidence type="ECO:0000256" key="2">
    <source>
        <dbReference type="ARBA" id="ARBA00012962"/>
    </source>
</evidence>
<proteinExistence type="inferred from homology"/>
<dbReference type="GO" id="GO:0009423">
    <property type="term" value="P:chorismate biosynthetic process"/>
    <property type="evidence" value="ECO:0007669"/>
    <property type="project" value="UniProtKB-UniRule"/>
</dbReference>
<feature type="binding site" evidence="8">
    <location>
        <position position="248"/>
    </location>
    <ligand>
        <name>shikimate</name>
        <dbReference type="ChEBI" id="CHEBI:36208"/>
    </ligand>
</feature>
<gene>
    <name evidence="8 12" type="primary">aroE</name>
    <name evidence="12" type="ORF">FR698_04445</name>
</gene>
<dbReference type="GO" id="GO:0008652">
    <property type="term" value="P:amino acid biosynthetic process"/>
    <property type="evidence" value="ECO:0007669"/>
    <property type="project" value="UniProtKB-KW"/>
</dbReference>
<dbReference type="HAMAP" id="MF_00222">
    <property type="entry name" value="Shikimate_DH_AroE"/>
    <property type="match status" value="1"/>
</dbReference>
<dbReference type="FunFam" id="3.40.50.10860:FF:000006">
    <property type="entry name" value="Shikimate dehydrogenase (NADP(+))"/>
    <property type="match status" value="1"/>
</dbReference>
<dbReference type="GO" id="GO:0019632">
    <property type="term" value="P:shikimate metabolic process"/>
    <property type="evidence" value="ECO:0007669"/>
    <property type="project" value="InterPro"/>
</dbReference>
<dbReference type="RefSeq" id="WP_147799023.1">
    <property type="nucleotide sequence ID" value="NZ_VPFL01000004.1"/>
</dbReference>
<feature type="domain" description="Quinate/shikimate 5-dehydrogenase/glutamyl-tRNA reductase" evidence="9">
    <location>
        <begin position="117"/>
        <end position="193"/>
    </location>
</feature>
<protein>
    <recommendedName>
        <fullName evidence="2 8">Shikimate dehydrogenase (NADP(+))</fullName>
        <shortName evidence="8">SDH</shortName>
        <ecNumber evidence="2 8">1.1.1.25</ecNumber>
    </recommendedName>
</protein>
<keyword evidence="4 8" id="KW-0521">NADP</keyword>
<dbReference type="PANTHER" id="PTHR21089:SF1">
    <property type="entry name" value="BIFUNCTIONAL 3-DEHYDROQUINATE DEHYDRATASE_SHIKIMATE DEHYDROGENASE, CHLOROPLASTIC"/>
    <property type="match status" value="1"/>
</dbReference>
<feature type="active site" description="Proton acceptor" evidence="8">
    <location>
        <position position="66"/>
    </location>
</feature>
<dbReference type="Gene3D" id="3.40.50.720">
    <property type="entry name" value="NAD(P)-binding Rossmann-like Domain"/>
    <property type="match status" value="1"/>
</dbReference>
<dbReference type="EC" id="1.1.1.25" evidence="2 8"/>
<evidence type="ECO:0000259" key="11">
    <source>
        <dbReference type="Pfam" id="PF18317"/>
    </source>
</evidence>
<keyword evidence="6 8" id="KW-0057">Aromatic amino acid biosynthesis</keyword>
<evidence type="ECO:0000256" key="3">
    <source>
        <dbReference type="ARBA" id="ARBA00022605"/>
    </source>
</evidence>
<comment type="similarity">
    <text evidence="8">Belongs to the shikimate dehydrogenase family.</text>
</comment>
<feature type="binding site" evidence="8">
    <location>
        <position position="62"/>
    </location>
    <ligand>
        <name>shikimate</name>
        <dbReference type="ChEBI" id="CHEBI:36208"/>
    </ligand>
</feature>
<dbReference type="CDD" id="cd01065">
    <property type="entry name" value="NAD_bind_Shikimate_DH"/>
    <property type="match status" value="1"/>
</dbReference>
<dbReference type="NCBIfam" id="NF001310">
    <property type="entry name" value="PRK00258.1-2"/>
    <property type="match status" value="1"/>
</dbReference>
<dbReference type="InterPro" id="IPR006151">
    <property type="entry name" value="Shikm_DH/Glu-tRNA_Rdtase"/>
</dbReference>
<comment type="catalytic activity">
    <reaction evidence="7 8">
        <text>shikimate + NADP(+) = 3-dehydroshikimate + NADPH + H(+)</text>
        <dbReference type="Rhea" id="RHEA:17737"/>
        <dbReference type="ChEBI" id="CHEBI:15378"/>
        <dbReference type="ChEBI" id="CHEBI:16630"/>
        <dbReference type="ChEBI" id="CHEBI:36208"/>
        <dbReference type="ChEBI" id="CHEBI:57783"/>
        <dbReference type="ChEBI" id="CHEBI:58349"/>
        <dbReference type="EC" id="1.1.1.25"/>
    </reaction>
</comment>
<feature type="binding site" evidence="8">
    <location>
        <position position="87"/>
    </location>
    <ligand>
        <name>shikimate</name>
        <dbReference type="ChEBI" id="CHEBI:36208"/>
    </ligand>
</feature>
<dbReference type="Pfam" id="PF08501">
    <property type="entry name" value="Shikimate_dh_N"/>
    <property type="match status" value="1"/>
</dbReference>
<comment type="subunit">
    <text evidence="8">Homodimer.</text>
</comment>
<dbReference type="InterPro" id="IPR046346">
    <property type="entry name" value="Aminoacid_DH-like_N_sf"/>
</dbReference>
<dbReference type="InParanoid" id="A0A5C7EZY3"/>
<dbReference type="GO" id="GO:0004764">
    <property type="term" value="F:shikimate 3-dehydrogenase (NADP+) activity"/>
    <property type="evidence" value="ECO:0007669"/>
    <property type="project" value="UniProtKB-UniRule"/>
</dbReference>
<accession>A0A5C7EZY3</accession>
<name>A0A5C7EZY3_9PROT</name>
<comment type="pathway">
    <text evidence="1 8">Metabolic intermediate biosynthesis; chorismate biosynthesis; chorismate from D-erythrose 4-phosphate and phosphoenolpyruvate: step 4/7.</text>
</comment>
<dbReference type="InterPro" id="IPR022893">
    <property type="entry name" value="Shikimate_DH_fam"/>
</dbReference>
<evidence type="ECO:0000313" key="13">
    <source>
        <dbReference type="Proteomes" id="UP000321201"/>
    </source>
</evidence>
<feature type="binding site" evidence="8">
    <location>
        <begin position="15"/>
        <end position="17"/>
    </location>
    <ligand>
        <name>shikimate</name>
        <dbReference type="ChEBI" id="CHEBI:36208"/>
    </ligand>
</feature>
<dbReference type="GO" id="GO:0005829">
    <property type="term" value="C:cytosol"/>
    <property type="evidence" value="ECO:0007669"/>
    <property type="project" value="TreeGrafter"/>
</dbReference>
<dbReference type="OrthoDB" id="9776868at2"/>
<evidence type="ECO:0000313" key="12">
    <source>
        <dbReference type="EMBL" id="TXF12942.1"/>
    </source>
</evidence>
<evidence type="ECO:0000256" key="7">
    <source>
        <dbReference type="ARBA" id="ARBA00049442"/>
    </source>
</evidence>
<feature type="binding site" evidence="8">
    <location>
        <position position="102"/>
    </location>
    <ligand>
        <name>shikimate</name>
        <dbReference type="ChEBI" id="CHEBI:36208"/>
    </ligand>
</feature>
<feature type="binding site" evidence="8">
    <location>
        <begin position="151"/>
        <end position="156"/>
    </location>
    <ligand>
        <name>NADP(+)</name>
        <dbReference type="ChEBI" id="CHEBI:58349"/>
    </ligand>
</feature>
<feature type="binding site" evidence="8">
    <location>
        <position position="241"/>
    </location>
    <ligand>
        <name>NADP(+)</name>
        <dbReference type="ChEBI" id="CHEBI:58349"/>
    </ligand>
</feature>
<dbReference type="UniPathway" id="UPA00053">
    <property type="reaction ID" value="UER00087"/>
</dbReference>
<dbReference type="SUPFAM" id="SSF53223">
    <property type="entry name" value="Aminoacid dehydrogenase-like, N-terminal domain"/>
    <property type="match status" value="1"/>
</dbReference>
<dbReference type="Pfam" id="PF18317">
    <property type="entry name" value="SDH_C"/>
    <property type="match status" value="1"/>
</dbReference>
<dbReference type="Pfam" id="PF01488">
    <property type="entry name" value="Shikimate_DH"/>
    <property type="match status" value="1"/>
</dbReference>
<evidence type="ECO:0000259" key="10">
    <source>
        <dbReference type="Pfam" id="PF08501"/>
    </source>
</evidence>
<evidence type="ECO:0000256" key="6">
    <source>
        <dbReference type="ARBA" id="ARBA00023141"/>
    </source>
</evidence>
<dbReference type="Gene3D" id="3.40.50.10860">
    <property type="entry name" value="Leucine Dehydrogenase, chain A, domain 1"/>
    <property type="match status" value="1"/>
</dbReference>
<evidence type="ECO:0000256" key="1">
    <source>
        <dbReference type="ARBA" id="ARBA00004871"/>
    </source>
</evidence>
<dbReference type="EMBL" id="VPFL01000004">
    <property type="protein sequence ID" value="TXF12942.1"/>
    <property type="molecule type" value="Genomic_DNA"/>
</dbReference>
<feature type="domain" description="Shikimate dehydrogenase substrate binding N-terminal" evidence="10">
    <location>
        <begin position="7"/>
        <end position="89"/>
    </location>
</feature>
<dbReference type="InterPro" id="IPR011342">
    <property type="entry name" value="Shikimate_DH"/>
</dbReference>
<organism evidence="12 13">
    <name type="scientific">Pelomicrobium methylotrophicum</name>
    <dbReference type="NCBI Taxonomy" id="2602750"/>
    <lineage>
        <taxon>Bacteria</taxon>
        <taxon>Pseudomonadati</taxon>
        <taxon>Pseudomonadota</taxon>
        <taxon>Hydrogenophilia</taxon>
        <taxon>Hydrogenophilia incertae sedis</taxon>
        <taxon>Pelomicrobium</taxon>
    </lineage>
</organism>
<evidence type="ECO:0000256" key="8">
    <source>
        <dbReference type="HAMAP-Rule" id="MF_00222"/>
    </source>
</evidence>